<organism evidence="1">
    <name type="scientific">hydrothermal vent metagenome</name>
    <dbReference type="NCBI Taxonomy" id="652676"/>
    <lineage>
        <taxon>unclassified sequences</taxon>
        <taxon>metagenomes</taxon>
        <taxon>ecological metagenomes</taxon>
    </lineage>
</organism>
<evidence type="ECO:0008006" key="2">
    <source>
        <dbReference type="Google" id="ProtNLM"/>
    </source>
</evidence>
<dbReference type="AlphaFoldDB" id="A0A3B0R0H5"/>
<sequence>MGNVGKNIKFKVSPEKPLRIYAADFDSNGTHDVVLSYKYHGVFVPARGKECSTQQMPFIAKKIPTYNEFANSNLEDIYGQAINSAYHREVNQFKTILLINNGKGVFKKVELPIMAQTMPILDGDTSDFNNDGFEDIIVVGNIYNTEVETPRLDNPFGLVLISNGKDNYDIIEPSKTGLYLSGNAKSVKVIDRDDDSKLIVVGNNNGKVETFIFKPKK</sequence>
<dbReference type="InterPro" id="IPR028994">
    <property type="entry name" value="Integrin_alpha_N"/>
</dbReference>
<reference evidence="1" key="1">
    <citation type="submission" date="2018-06" db="EMBL/GenBank/DDBJ databases">
        <authorList>
            <person name="Zhirakovskaya E."/>
        </authorList>
    </citation>
    <scope>NUCLEOTIDE SEQUENCE</scope>
</reference>
<dbReference type="SUPFAM" id="SSF69318">
    <property type="entry name" value="Integrin alpha N-terminal domain"/>
    <property type="match status" value="1"/>
</dbReference>
<name>A0A3B0R0H5_9ZZZZ</name>
<evidence type="ECO:0000313" key="1">
    <source>
        <dbReference type="EMBL" id="VAV82736.1"/>
    </source>
</evidence>
<dbReference type="EMBL" id="UOEB01000031">
    <property type="protein sequence ID" value="VAV82736.1"/>
    <property type="molecule type" value="Genomic_DNA"/>
</dbReference>
<proteinExistence type="predicted"/>
<protein>
    <recommendedName>
        <fullName evidence="2">VCBS repeat-containing protein</fullName>
    </recommendedName>
</protein>
<gene>
    <name evidence="1" type="ORF">MNBD_BACTEROID02-486</name>
</gene>
<accession>A0A3B0R0H5</accession>